<dbReference type="PATRIC" id="fig|1280953.3.peg.2655"/>
<evidence type="ECO:0000313" key="2">
    <source>
        <dbReference type="Proteomes" id="UP000024942"/>
    </source>
</evidence>
<reference evidence="1 2" key="1">
    <citation type="journal article" date="2014" name="Antonie Van Leeuwenhoek">
        <title>Hyphomonas beringensis sp. nov. and Hyphomonas chukchiensis sp. nov., isolated from surface seawater of the Bering Sea and Chukchi Sea.</title>
        <authorList>
            <person name="Li C."/>
            <person name="Lai Q."/>
            <person name="Li G."/>
            <person name="Dong C."/>
            <person name="Wang J."/>
            <person name="Liao Y."/>
            <person name="Shao Z."/>
        </authorList>
    </citation>
    <scope>NUCLEOTIDE SEQUENCE [LARGE SCALE GENOMIC DNA]</scope>
    <source>
        <strain evidence="1 2">SCH89</strain>
    </source>
</reference>
<protein>
    <submittedName>
        <fullName evidence="1">Uncharacterized protein</fullName>
    </submittedName>
</protein>
<organism evidence="1 2">
    <name type="scientific">Hyphomonas oceanitis SCH89</name>
    <dbReference type="NCBI Taxonomy" id="1280953"/>
    <lineage>
        <taxon>Bacteria</taxon>
        <taxon>Pseudomonadati</taxon>
        <taxon>Pseudomonadota</taxon>
        <taxon>Alphaproteobacteria</taxon>
        <taxon>Hyphomonadales</taxon>
        <taxon>Hyphomonadaceae</taxon>
        <taxon>Hyphomonas</taxon>
    </lineage>
</organism>
<proteinExistence type="predicted"/>
<name>A0A059G5A8_9PROT</name>
<dbReference type="Proteomes" id="UP000024942">
    <property type="component" value="Unassembled WGS sequence"/>
</dbReference>
<dbReference type="AlphaFoldDB" id="A0A059G5A8"/>
<dbReference type="STRING" id="1280953.HOC_13194"/>
<sequence length="138" mass="14094">MKLGRSLSLTDITGVVAIADLSHMADADPGTCGLSARIDNAQLILVDDRIMLDGVATTRAGRCAERDVPALDVVSAATDGSSKISVRAAGTVLSTVALGKRGNAVITVTPAGSRLFLGRDTASETILEIGLRGTQSDS</sequence>
<accession>A0A059G5A8</accession>
<dbReference type="EMBL" id="ARYL01000020">
    <property type="protein sequence ID" value="KDA01874.1"/>
    <property type="molecule type" value="Genomic_DNA"/>
</dbReference>
<evidence type="ECO:0000313" key="1">
    <source>
        <dbReference type="EMBL" id="KDA01874.1"/>
    </source>
</evidence>
<comment type="caution">
    <text evidence="1">The sequence shown here is derived from an EMBL/GenBank/DDBJ whole genome shotgun (WGS) entry which is preliminary data.</text>
</comment>
<gene>
    <name evidence="1" type="ORF">HOC_13194</name>
</gene>
<keyword evidence="2" id="KW-1185">Reference proteome</keyword>